<evidence type="ECO:0000256" key="5">
    <source>
        <dbReference type="ARBA" id="ARBA00022737"/>
    </source>
</evidence>
<dbReference type="Proteomes" id="UP000326759">
    <property type="component" value="Unassembled WGS sequence"/>
</dbReference>
<dbReference type="InterPro" id="IPR018108">
    <property type="entry name" value="MCP_transmembrane"/>
</dbReference>
<evidence type="ECO:0000313" key="12">
    <source>
        <dbReference type="EMBL" id="KAB7495143.1"/>
    </source>
</evidence>
<evidence type="ECO:0000256" key="10">
    <source>
        <dbReference type="PROSITE-ProRule" id="PRU00282"/>
    </source>
</evidence>
<feature type="repeat" description="Solcar" evidence="10">
    <location>
        <begin position="6"/>
        <end position="79"/>
    </location>
</feature>
<evidence type="ECO:0000313" key="13">
    <source>
        <dbReference type="Proteomes" id="UP000326759"/>
    </source>
</evidence>
<evidence type="ECO:0000256" key="6">
    <source>
        <dbReference type="ARBA" id="ARBA00022792"/>
    </source>
</evidence>
<evidence type="ECO:0000256" key="3">
    <source>
        <dbReference type="ARBA" id="ARBA00022448"/>
    </source>
</evidence>
<protein>
    <submittedName>
        <fullName evidence="12">S-adenosylmethionine mitochondrial carrier protein</fullName>
    </submittedName>
</protein>
<dbReference type="PROSITE" id="PS50920">
    <property type="entry name" value="SOLCAR"/>
    <property type="match status" value="3"/>
</dbReference>
<dbReference type="PANTHER" id="PTHR45667">
    <property type="entry name" value="S-ADENOSYLMETHIONINE MITOCHONDRIAL CARRIER PROTEIN"/>
    <property type="match status" value="1"/>
</dbReference>
<keyword evidence="5" id="KW-0677">Repeat</keyword>
<name>A0A5N5SM80_9CRUS</name>
<comment type="subcellular location">
    <subcellularLocation>
        <location evidence="1">Mitochondrion inner membrane</location>
        <topology evidence="1">Multi-pass membrane protein</topology>
    </subcellularLocation>
</comment>
<dbReference type="EMBL" id="SEYY01022995">
    <property type="protein sequence ID" value="KAB7495143.1"/>
    <property type="molecule type" value="Genomic_DNA"/>
</dbReference>
<proteinExistence type="inferred from homology"/>
<dbReference type="Gene3D" id="1.50.40.10">
    <property type="entry name" value="Mitochondrial carrier domain"/>
    <property type="match status" value="2"/>
</dbReference>
<keyword evidence="4 10" id="KW-0812">Transmembrane</keyword>
<keyword evidence="3 11" id="KW-0813">Transport</keyword>
<evidence type="ECO:0000256" key="8">
    <source>
        <dbReference type="ARBA" id="ARBA00023128"/>
    </source>
</evidence>
<keyword evidence="7" id="KW-1133">Transmembrane helix</keyword>
<dbReference type="SUPFAM" id="SSF103506">
    <property type="entry name" value="Mitochondrial carrier"/>
    <property type="match status" value="1"/>
</dbReference>
<comment type="similarity">
    <text evidence="2 11">Belongs to the mitochondrial carrier (TC 2.A.29) family.</text>
</comment>
<evidence type="ECO:0000256" key="4">
    <source>
        <dbReference type="ARBA" id="ARBA00022692"/>
    </source>
</evidence>
<dbReference type="FunFam" id="1.50.40.10:FF:000018">
    <property type="entry name" value="S-adenosylmethionine mitochondrial carrier protein-like"/>
    <property type="match status" value="1"/>
</dbReference>
<keyword evidence="9 10" id="KW-0472">Membrane</keyword>
<feature type="repeat" description="Solcar" evidence="10">
    <location>
        <begin position="88"/>
        <end position="169"/>
    </location>
</feature>
<dbReference type="InterPro" id="IPR023395">
    <property type="entry name" value="MCP_dom_sf"/>
</dbReference>
<gene>
    <name evidence="12" type="ORF">Anas_10187</name>
</gene>
<sequence>MKEDQSQYIIYTLSGGAAGMAVDFTLYPLDTIKTRLQSEMGFRAAGGFHKIYRGLGPALLGSAPSAGAFFCFYEFCKKFVNSSIPESYEVLGHATAASVGESAACIVRVPTEIVKQRKQTSNHSLVFILRKCIQQEGILGIYRGYWSTLMREIPFSLLQYPLWEMFKKIWSIKVNRNVNSLESAFSGALAGGMAAAATTPLDVAKTRIMLADAGTKEAEGRIFVVLQKIYIQKGFKGLYSGVLPRTLWMSLGGAIYFGAYEFSVITFQNLKF</sequence>
<keyword evidence="8" id="KW-0496">Mitochondrion</keyword>
<dbReference type="GO" id="GO:0005743">
    <property type="term" value="C:mitochondrial inner membrane"/>
    <property type="evidence" value="ECO:0007669"/>
    <property type="project" value="UniProtKB-SubCell"/>
</dbReference>
<dbReference type="Pfam" id="PF00153">
    <property type="entry name" value="Mito_carr"/>
    <property type="match status" value="4"/>
</dbReference>
<evidence type="ECO:0000256" key="11">
    <source>
        <dbReference type="RuleBase" id="RU000488"/>
    </source>
</evidence>
<evidence type="ECO:0000256" key="1">
    <source>
        <dbReference type="ARBA" id="ARBA00004448"/>
    </source>
</evidence>
<keyword evidence="13" id="KW-1185">Reference proteome</keyword>
<dbReference type="AlphaFoldDB" id="A0A5N5SM80"/>
<keyword evidence="6" id="KW-0999">Mitochondrion inner membrane</keyword>
<evidence type="ECO:0000256" key="9">
    <source>
        <dbReference type="ARBA" id="ARBA00023136"/>
    </source>
</evidence>
<accession>A0A5N5SM80</accession>
<feature type="repeat" description="Solcar" evidence="10">
    <location>
        <begin position="178"/>
        <end position="266"/>
    </location>
</feature>
<organism evidence="12 13">
    <name type="scientific">Armadillidium nasatum</name>
    <dbReference type="NCBI Taxonomy" id="96803"/>
    <lineage>
        <taxon>Eukaryota</taxon>
        <taxon>Metazoa</taxon>
        <taxon>Ecdysozoa</taxon>
        <taxon>Arthropoda</taxon>
        <taxon>Crustacea</taxon>
        <taxon>Multicrustacea</taxon>
        <taxon>Malacostraca</taxon>
        <taxon>Eumalacostraca</taxon>
        <taxon>Peracarida</taxon>
        <taxon>Isopoda</taxon>
        <taxon>Oniscidea</taxon>
        <taxon>Crinocheta</taxon>
        <taxon>Armadillidiidae</taxon>
        <taxon>Armadillidium</taxon>
    </lineage>
</organism>
<evidence type="ECO:0000256" key="2">
    <source>
        <dbReference type="ARBA" id="ARBA00006375"/>
    </source>
</evidence>
<dbReference type="OrthoDB" id="276989at2759"/>
<evidence type="ECO:0000256" key="7">
    <source>
        <dbReference type="ARBA" id="ARBA00022989"/>
    </source>
</evidence>
<reference evidence="12 13" key="1">
    <citation type="journal article" date="2019" name="PLoS Biol.">
        <title>Sex chromosomes control vertical transmission of feminizing Wolbachia symbionts in an isopod.</title>
        <authorList>
            <person name="Becking T."/>
            <person name="Chebbi M.A."/>
            <person name="Giraud I."/>
            <person name="Moumen B."/>
            <person name="Laverre T."/>
            <person name="Caubet Y."/>
            <person name="Peccoud J."/>
            <person name="Gilbert C."/>
            <person name="Cordaux R."/>
        </authorList>
    </citation>
    <scope>NUCLEOTIDE SEQUENCE [LARGE SCALE GENOMIC DNA]</scope>
    <source>
        <strain evidence="12">ANa2</strain>
        <tissue evidence="12">Whole body excluding digestive tract and cuticle</tissue>
    </source>
</reference>
<comment type="caution">
    <text evidence="12">The sequence shown here is derived from an EMBL/GenBank/DDBJ whole genome shotgun (WGS) entry which is preliminary data.</text>
</comment>